<feature type="compositionally biased region" description="Acidic residues" evidence="12">
    <location>
        <begin position="243"/>
        <end position="253"/>
    </location>
</feature>
<comment type="subcellular location">
    <subcellularLocation>
        <location evidence="2">Nucleus</location>
    </subcellularLocation>
</comment>
<dbReference type="InterPro" id="IPR008918">
    <property type="entry name" value="HhH2"/>
</dbReference>
<dbReference type="PANTHER" id="PTHR16171">
    <property type="entry name" value="DNA REPAIR PROTEIN COMPLEMENTING XP-G CELLS-RELATED"/>
    <property type="match status" value="1"/>
</dbReference>
<dbReference type="Gene3D" id="3.40.50.1010">
    <property type="entry name" value="5'-nuclease"/>
    <property type="match status" value="2"/>
</dbReference>
<evidence type="ECO:0000259" key="13">
    <source>
        <dbReference type="SMART" id="SM00484"/>
    </source>
</evidence>
<dbReference type="SMART" id="SM00485">
    <property type="entry name" value="XPGN"/>
    <property type="match status" value="1"/>
</dbReference>
<feature type="compositionally biased region" description="Basic and acidic residues" evidence="12">
    <location>
        <begin position="710"/>
        <end position="737"/>
    </location>
</feature>
<keyword evidence="7" id="KW-0255">Endonuclease</keyword>
<evidence type="ECO:0000256" key="8">
    <source>
        <dbReference type="ARBA" id="ARBA00022801"/>
    </source>
</evidence>
<dbReference type="SMART" id="SM00279">
    <property type="entry name" value="HhH2"/>
    <property type="match status" value="1"/>
</dbReference>
<dbReference type="PANTHER" id="PTHR16171:SF7">
    <property type="entry name" value="DNA REPAIR PROTEIN RAD2"/>
    <property type="match status" value="1"/>
</dbReference>
<evidence type="ECO:0000256" key="11">
    <source>
        <dbReference type="ARBA" id="ARBA00023242"/>
    </source>
</evidence>
<feature type="compositionally biased region" description="Acidic residues" evidence="12">
    <location>
        <begin position="569"/>
        <end position="581"/>
    </location>
</feature>
<evidence type="ECO:0000256" key="10">
    <source>
        <dbReference type="ARBA" id="ARBA00023128"/>
    </source>
</evidence>
<keyword evidence="4" id="KW-0597">Phosphoprotein</keyword>
<evidence type="ECO:0000256" key="1">
    <source>
        <dbReference type="ARBA" id="ARBA00001946"/>
    </source>
</evidence>
<dbReference type="EMBL" id="CAICTM010000134">
    <property type="protein sequence ID" value="CAB9502387.1"/>
    <property type="molecule type" value="Genomic_DNA"/>
</dbReference>
<evidence type="ECO:0000259" key="14">
    <source>
        <dbReference type="SMART" id="SM00485"/>
    </source>
</evidence>
<feature type="compositionally biased region" description="Polar residues" evidence="12">
    <location>
        <begin position="794"/>
        <end position="812"/>
    </location>
</feature>
<dbReference type="SMART" id="SM00484">
    <property type="entry name" value="XPGI"/>
    <property type="match status" value="1"/>
</dbReference>
<feature type="compositionally biased region" description="Polar residues" evidence="12">
    <location>
        <begin position="974"/>
        <end position="983"/>
    </location>
</feature>
<dbReference type="Pfam" id="PF00752">
    <property type="entry name" value="XPG_N"/>
    <property type="match status" value="1"/>
</dbReference>
<evidence type="ECO:0000313" key="16">
    <source>
        <dbReference type="Proteomes" id="UP001153069"/>
    </source>
</evidence>
<dbReference type="GO" id="GO:0004520">
    <property type="term" value="F:DNA endonuclease activity"/>
    <property type="evidence" value="ECO:0007669"/>
    <property type="project" value="TreeGrafter"/>
</dbReference>
<organism evidence="15 16">
    <name type="scientific">Seminavis robusta</name>
    <dbReference type="NCBI Taxonomy" id="568900"/>
    <lineage>
        <taxon>Eukaryota</taxon>
        <taxon>Sar</taxon>
        <taxon>Stramenopiles</taxon>
        <taxon>Ochrophyta</taxon>
        <taxon>Bacillariophyta</taxon>
        <taxon>Bacillariophyceae</taxon>
        <taxon>Bacillariophycidae</taxon>
        <taxon>Naviculales</taxon>
        <taxon>Naviculaceae</taxon>
        <taxon>Seminavis</taxon>
    </lineage>
</organism>
<feature type="compositionally biased region" description="Basic and acidic residues" evidence="12">
    <location>
        <begin position="844"/>
        <end position="858"/>
    </location>
</feature>
<feature type="compositionally biased region" description="Polar residues" evidence="12">
    <location>
        <begin position="521"/>
        <end position="545"/>
    </location>
</feature>
<name>A0A9N8DGM2_9STRA</name>
<feature type="compositionally biased region" description="Acidic residues" evidence="12">
    <location>
        <begin position="222"/>
        <end position="236"/>
    </location>
</feature>
<feature type="compositionally biased region" description="Basic residues" evidence="12">
    <location>
        <begin position="587"/>
        <end position="596"/>
    </location>
</feature>
<gene>
    <name evidence="15" type="ORF">SEMRO_135_G063710.1</name>
</gene>
<proteinExistence type="inferred from homology"/>
<dbReference type="GO" id="GO:0046872">
    <property type="term" value="F:metal ion binding"/>
    <property type="evidence" value="ECO:0007669"/>
    <property type="project" value="UniProtKB-KW"/>
</dbReference>
<dbReference type="CDD" id="cd09868">
    <property type="entry name" value="PIN_XPG_RAD2"/>
    <property type="match status" value="2"/>
</dbReference>
<dbReference type="Gene3D" id="1.10.150.20">
    <property type="entry name" value="5' to 3' exonuclease, C-terminal subdomain"/>
    <property type="match status" value="1"/>
</dbReference>
<feature type="compositionally biased region" description="Basic and acidic residues" evidence="12">
    <location>
        <begin position="1428"/>
        <end position="1447"/>
    </location>
</feature>
<feature type="compositionally biased region" description="Basic and acidic residues" evidence="12">
    <location>
        <begin position="984"/>
        <end position="995"/>
    </location>
</feature>
<evidence type="ECO:0000256" key="6">
    <source>
        <dbReference type="ARBA" id="ARBA00022723"/>
    </source>
</evidence>
<feature type="region of interest" description="Disordered" evidence="12">
    <location>
        <begin position="708"/>
        <end position="932"/>
    </location>
</feature>
<dbReference type="InterPro" id="IPR006085">
    <property type="entry name" value="XPG_DNA_repair_N"/>
</dbReference>
<feature type="compositionally biased region" description="Polar residues" evidence="12">
    <location>
        <begin position="873"/>
        <end position="892"/>
    </location>
</feature>
<feature type="domain" description="XPG-I" evidence="13">
    <location>
        <begin position="1058"/>
        <end position="1127"/>
    </location>
</feature>
<evidence type="ECO:0000256" key="2">
    <source>
        <dbReference type="ARBA" id="ARBA00004123"/>
    </source>
</evidence>
<feature type="region of interest" description="Disordered" evidence="12">
    <location>
        <begin position="1336"/>
        <end position="1360"/>
    </location>
</feature>
<keyword evidence="9" id="KW-0460">Magnesium</keyword>
<evidence type="ECO:0000256" key="12">
    <source>
        <dbReference type="SAM" id="MobiDB-lite"/>
    </source>
</evidence>
<keyword evidence="5" id="KW-0540">Nuclease</keyword>
<feature type="domain" description="XPG N-terminal" evidence="14">
    <location>
        <begin position="1"/>
        <end position="99"/>
    </location>
</feature>
<evidence type="ECO:0000256" key="7">
    <source>
        <dbReference type="ARBA" id="ARBA00022759"/>
    </source>
</evidence>
<evidence type="ECO:0000256" key="4">
    <source>
        <dbReference type="ARBA" id="ARBA00022553"/>
    </source>
</evidence>
<sequence>MGVKGLWQLLLPIGVRIDVETLEGQILAVDASIWLTQFVKAMKDPDTGSVRPAAHIIGFFRRICKLRFHGIRPVFIFDGPTPEIKRRELIARRRRRDQFVAQHGEAAVQRMAKRLLMEQLKRAQAKIVVNEKREVAIHMNNNGNDNNDDNVEEDDEGGAFAPGFSLPEREIAKNDNSGSSEDAANFRIQNGELLITDGNSSHKQTQSTEILNDNDWDKPIDVDGDEDDEDYDDEAEEKNGESSNEDEAVEYDDVLWSSGRSRRRKKHRSKKRKSKDGFFDEDYILSLDPTDRKGAIEEAKKKQRMLSRREFLPVAANAAEYSSTQVRNFLRSSKLNKDIVKMAKKAVHRDSKDQGEVMASDRTRRIIFEKDADSPSKKKKRSKGFPFKFNDDSESSSSSSDDSSGRDDDEDEEGGESDDGGFLRTDERPTNARRLRSRQQTGQSAQQSTGENEDGGIRPHFHRLRKVGFQGHSQNEEMGSDDDADGGFFAASDGNSNKQKAIVDADDDDDSETGGGFMKSVTVSKPSGERTNAQTVGTGISSLQTDGEEPLHRKQTQDTQSRQVRFQDDDNEDTAGGEWDDDAAKPASRRVPKGARRLPVSAKAAVTMAGPLFRVDDDDSSEEGGGFLRGKPVESYAKLKTTGLDDEVVVIDDEPSKVAGKPSNSAHSVDDDDIAAQELQDQMLAKALQEEEDANYAASYAESKVITIDDDNKPDHEFESSRNLESHKLDSDNELKRLKAKTSAPMPMKPPIVMPTMMADEADESGDDDDVDWEDTDPVEGDIGSEAIDAEESCTPNSQSVPGKTVLAGSTNHARESEAVDQAAGDNGRENDEVEWEDGDNGDDDNRPKQQGEEKVETPRQQSASMEDGGLPRQQSASTEDSDFPRQQSASTEDGDFPRQQSGSTAENEEEDDDPFMDVDIQGDGDFGGRVEVDNDTALKQAEATAANLTNWAGRAMRRAIADHKAAQREPEHLNQQVKTRQQTKQDESPLRPESEEANNAVDIVSGSENVLDINADNAEETAEPIQEYETEIADASIERDSEAPTDEMQEEIKCLLQLFGVPWVQAPAEAEAQCVELEKLGLVNGVVTEDSDAFVFGAKKIYKNIFDDQKYVEIYKASDAERELGIGRNGMIALAMLLGGDYTEGVKGVGIVNGMEVIRDFNVAEDLKGGLQRFRAWLDGFEPVVEANAKKEKGKVLSKEQRFHYEHRTGRNKWIAPESFPSDAVISAYTNPVVDNSTTKFSFGVPDMDGILKFLTKHAGWVPEETRRVLAPVVERVEGKRSYQPRIDSYMTYERGIKFADVRSKRLRKVFESVRNGGNEESDLVCDISERALPKAKRPRRRSRLNKALERQGSKVGTSLPTESAVGLVHVNLEAADAPAVTADSFTEYDNSIDQIVQAGQAARVNAKAQPKKAPTKLSTYLGQAKSSEEKRTERERAEAVLEQQKKKLPSRPPHAYAATSKLAARAPPAYSATSNLASDANDGTEGSADDPSERPNFPSMSLD</sequence>
<reference evidence="15" key="1">
    <citation type="submission" date="2020-06" db="EMBL/GenBank/DDBJ databases">
        <authorList>
            <consortium name="Plant Systems Biology data submission"/>
        </authorList>
    </citation>
    <scope>NUCLEOTIDE SEQUENCE</scope>
    <source>
        <strain evidence="15">D6</strain>
    </source>
</reference>
<keyword evidence="6" id="KW-0479">Metal-binding</keyword>
<accession>A0A9N8DGM2</accession>
<feature type="compositionally biased region" description="Acidic residues" evidence="12">
    <location>
        <begin position="760"/>
        <end position="780"/>
    </location>
</feature>
<feature type="region of interest" description="Disordered" evidence="12">
    <location>
        <begin position="197"/>
        <end position="254"/>
    </location>
</feature>
<evidence type="ECO:0000256" key="5">
    <source>
        <dbReference type="ARBA" id="ARBA00022722"/>
    </source>
</evidence>
<evidence type="ECO:0000256" key="3">
    <source>
        <dbReference type="ARBA" id="ARBA00005283"/>
    </source>
</evidence>
<dbReference type="SUPFAM" id="SSF47807">
    <property type="entry name" value="5' to 3' exonuclease, C-terminal subdomain"/>
    <property type="match status" value="1"/>
</dbReference>
<dbReference type="SUPFAM" id="SSF88723">
    <property type="entry name" value="PIN domain-like"/>
    <property type="match status" value="1"/>
</dbReference>
<feature type="compositionally biased region" description="Acidic residues" evidence="12">
    <location>
        <begin position="832"/>
        <end position="843"/>
    </location>
</feature>
<comment type="similarity">
    <text evidence="3">Belongs to the XPG/RAD2 endonuclease family. XPG subfamily.</text>
</comment>
<dbReference type="Proteomes" id="UP001153069">
    <property type="component" value="Unassembled WGS sequence"/>
</dbReference>
<feature type="compositionally biased region" description="Basic and acidic residues" evidence="12">
    <location>
        <begin position="348"/>
        <end position="376"/>
    </location>
</feature>
<comment type="cofactor">
    <cofactor evidence="1">
        <name>Mg(2+)</name>
        <dbReference type="ChEBI" id="CHEBI:18420"/>
    </cofactor>
</comment>
<dbReference type="PRINTS" id="PR00853">
    <property type="entry name" value="XPGRADSUPER"/>
</dbReference>
<dbReference type="InterPro" id="IPR006084">
    <property type="entry name" value="XPG/Rad2"/>
</dbReference>
<feature type="compositionally biased region" description="Basic and acidic residues" evidence="12">
    <location>
        <begin position="964"/>
        <end position="973"/>
    </location>
</feature>
<evidence type="ECO:0000256" key="9">
    <source>
        <dbReference type="ARBA" id="ARBA00022842"/>
    </source>
</evidence>
<dbReference type="InterPro" id="IPR029060">
    <property type="entry name" value="PIN-like_dom_sf"/>
</dbReference>
<dbReference type="InterPro" id="IPR036279">
    <property type="entry name" value="5-3_exonuclease_C_sf"/>
</dbReference>
<keyword evidence="11" id="KW-0539">Nucleus</keyword>
<comment type="caution">
    <text evidence="15">The sequence shown here is derived from an EMBL/GenBank/DDBJ whole genome shotgun (WGS) entry which is preliminary data.</text>
</comment>
<feature type="compositionally biased region" description="Low complexity" evidence="12">
    <location>
        <begin position="438"/>
        <end position="450"/>
    </location>
</feature>
<feature type="region of interest" description="Disordered" evidence="12">
    <location>
        <begin position="964"/>
        <end position="1000"/>
    </location>
</feature>
<feature type="compositionally biased region" description="Basic residues" evidence="12">
    <location>
        <begin position="1336"/>
        <end position="1346"/>
    </location>
</feature>
<protein>
    <submittedName>
        <fullName evidence="15">XP-G cells homolog</fullName>
    </submittedName>
</protein>
<dbReference type="Pfam" id="PF00867">
    <property type="entry name" value="XPG_I"/>
    <property type="match status" value="1"/>
</dbReference>
<keyword evidence="16" id="KW-1185">Reference proteome</keyword>
<dbReference type="GO" id="GO:0003697">
    <property type="term" value="F:single-stranded DNA binding"/>
    <property type="evidence" value="ECO:0007669"/>
    <property type="project" value="InterPro"/>
</dbReference>
<dbReference type="GO" id="GO:0005634">
    <property type="term" value="C:nucleus"/>
    <property type="evidence" value="ECO:0007669"/>
    <property type="project" value="UniProtKB-SubCell"/>
</dbReference>
<feature type="region of interest" description="Disordered" evidence="12">
    <location>
        <begin position="345"/>
        <end position="602"/>
    </location>
</feature>
<dbReference type="OrthoDB" id="31113at2759"/>
<feature type="compositionally biased region" description="Acidic residues" evidence="12">
    <location>
        <begin position="907"/>
        <end position="923"/>
    </location>
</feature>
<dbReference type="InterPro" id="IPR006086">
    <property type="entry name" value="XPG-I_dom"/>
</dbReference>
<dbReference type="InterPro" id="IPR001044">
    <property type="entry name" value="XPG/Rad2_eukaryotes"/>
</dbReference>
<feature type="compositionally biased region" description="Acidic residues" evidence="12">
    <location>
        <begin position="146"/>
        <end position="157"/>
    </location>
</feature>
<dbReference type="GO" id="GO:0016787">
    <property type="term" value="F:hydrolase activity"/>
    <property type="evidence" value="ECO:0007669"/>
    <property type="project" value="UniProtKB-KW"/>
</dbReference>
<evidence type="ECO:0000313" key="15">
    <source>
        <dbReference type="EMBL" id="CAB9502387.1"/>
    </source>
</evidence>
<dbReference type="PRINTS" id="PR00066">
    <property type="entry name" value="XRODRMPGMNTG"/>
</dbReference>
<feature type="region of interest" description="Disordered" evidence="12">
    <location>
        <begin position="1405"/>
        <end position="1505"/>
    </location>
</feature>
<dbReference type="CDD" id="cd09904">
    <property type="entry name" value="H3TH_XPG"/>
    <property type="match status" value="1"/>
</dbReference>
<feature type="compositionally biased region" description="Acidic residues" evidence="12">
    <location>
        <begin position="407"/>
        <end position="419"/>
    </location>
</feature>
<keyword evidence="10" id="KW-0496">Mitochondrion</keyword>
<keyword evidence="8" id="KW-0378">Hydrolase</keyword>
<feature type="compositionally biased region" description="Polar residues" evidence="12">
    <location>
        <begin position="197"/>
        <end position="211"/>
    </location>
</feature>
<feature type="region of interest" description="Disordered" evidence="12">
    <location>
        <begin position="138"/>
        <end position="182"/>
    </location>
</feature>
<dbReference type="GO" id="GO:0006289">
    <property type="term" value="P:nucleotide-excision repair"/>
    <property type="evidence" value="ECO:0007669"/>
    <property type="project" value="InterPro"/>
</dbReference>